<feature type="signal peptide" evidence="1">
    <location>
        <begin position="1"/>
        <end position="21"/>
    </location>
</feature>
<evidence type="ECO:0000313" key="3">
    <source>
        <dbReference type="Proteomes" id="UP000427769"/>
    </source>
</evidence>
<dbReference type="AlphaFoldDB" id="A0A5K7ZDY8"/>
<organism evidence="2 3">
    <name type="scientific">Desulfosarcina widdelii</name>
    <dbReference type="NCBI Taxonomy" id="947919"/>
    <lineage>
        <taxon>Bacteria</taxon>
        <taxon>Pseudomonadati</taxon>
        <taxon>Thermodesulfobacteriota</taxon>
        <taxon>Desulfobacteria</taxon>
        <taxon>Desulfobacterales</taxon>
        <taxon>Desulfosarcinaceae</taxon>
        <taxon>Desulfosarcina</taxon>
    </lineage>
</organism>
<dbReference type="Proteomes" id="UP000427769">
    <property type="component" value="Chromosome"/>
</dbReference>
<reference evidence="2 3" key="1">
    <citation type="submission" date="2019-11" db="EMBL/GenBank/DDBJ databases">
        <title>Comparative genomics of hydrocarbon-degrading Desulfosarcina strains.</title>
        <authorList>
            <person name="Watanabe M."/>
            <person name="Kojima H."/>
            <person name="Fukui M."/>
        </authorList>
    </citation>
    <scope>NUCLEOTIDE SEQUENCE [LARGE SCALE GENOMIC DNA]</scope>
    <source>
        <strain evidence="2 3">PP31</strain>
    </source>
</reference>
<gene>
    <name evidence="2" type="ORF">DSCW_64570</name>
</gene>
<keyword evidence="1" id="KW-0732">Signal</keyword>
<keyword evidence="3" id="KW-1185">Reference proteome</keyword>
<dbReference type="RefSeq" id="WP_155307609.1">
    <property type="nucleotide sequence ID" value="NZ_AP021875.1"/>
</dbReference>
<dbReference type="KEGG" id="dwd:DSCW_64570"/>
<name>A0A5K7ZDY8_9BACT</name>
<proteinExistence type="predicted"/>
<evidence type="ECO:0000313" key="2">
    <source>
        <dbReference type="EMBL" id="BBO79040.1"/>
    </source>
</evidence>
<protein>
    <submittedName>
        <fullName evidence="2">Uncharacterized protein</fullName>
    </submittedName>
</protein>
<sequence>MKKILIFNIISLLLFGIPAFAGDVDLSGCWEVEIGGIDSKGQKIEENNHIWIVQEEDNFFSGWVCNDPDPAEEGMHFSGAIDGREIYITHWDSFTKATLNGRGDVISGVNQGQDIDKRVGKTSFATAIRVDNDECSPCEPYNPDTAPSLTEATATRINSNTLEIQVNGSDVDANALGIYITLFSGLQCGGGSLTYVEQNFSPSLIGQEIFSATVTITSTFAASTESLIMQIVDATGLLSDTLCIDVE</sequence>
<dbReference type="EMBL" id="AP021875">
    <property type="protein sequence ID" value="BBO79040.1"/>
    <property type="molecule type" value="Genomic_DNA"/>
</dbReference>
<evidence type="ECO:0000256" key="1">
    <source>
        <dbReference type="SAM" id="SignalP"/>
    </source>
</evidence>
<feature type="chain" id="PRO_5024346742" evidence="1">
    <location>
        <begin position="22"/>
        <end position="247"/>
    </location>
</feature>
<accession>A0A5K7ZDY8</accession>